<dbReference type="EMBL" id="BKAQ01000004">
    <property type="protein sequence ID" value="GEP81399.1"/>
    <property type="molecule type" value="Genomic_DNA"/>
</dbReference>
<gene>
    <name evidence="2" type="ORF">SKL01_05770</name>
</gene>
<keyword evidence="3" id="KW-1185">Reference proteome</keyword>
<dbReference type="RefSeq" id="WP_103295249.1">
    <property type="nucleotide sequence ID" value="NZ_BKAQ01000004.1"/>
</dbReference>
<accession>A0ABQ0XJU7</accession>
<feature type="coiled-coil region" evidence="1">
    <location>
        <begin position="45"/>
        <end position="89"/>
    </location>
</feature>
<organism evidence="2 3">
    <name type="scientific">Staphylococcus kloosii</name>
    <dbReference type="NCBI Taxonomy" id="29384"/>
    <lineage>
        <taxon>Bacteria</taxon>
        <taxon>Bacillati</taxon>
        <taxon>Bacillota</taxon>
        <taxon>Bacilli</taxon>
        <taxon>Bacillales</taxon>
        <taxon>Staphylococcaceae</taxon>
        <taxon>Staphylococcus</taxon>
    </lineage>
</organism>
<dbReference type="GeneID" id="69905792"/>
<name>A0ABQ0XJU7_9STAP</name>
<evidence type="ECO:0000256" key="1">
    <source>
        <dbReference type="SAM" id="Coils"/>
    </source>
</evidence>
<comment type="caution">
    <text evidence="2">The sequence shown here is derived from an EMBL/GenBank/DDBJ whole genome shotgun (WGS) entry which is preliminary data.</text>
</comment>
<dbReference type="Proteomes" id="UP000321040">
    <property type="component" value="Unassembled WGS sequence"/>
</dbReference>
<reference evidence="2 3" key="1">
    <citation type="submission" date="2019-07" db="EMBL/GenBank/DDBJ databases">
        <title>Whole genome shotgun sequence of Staphylococcus kloosii NBRC 109624.</title>
        <authorList>
            <person name="Hosoyama A."/>
            <person name="Uohara A."/>
            <person name="Ohji S."/>
            <person name="Ichikawa N."/>
        </authorList>
    </citation>
    <scope>NUCLEOTIDE SEQUENCE [LARGE SCALE GENOMIC DNA]</scope>
    <source>
        <strain evidence="2 3">NBRC 109624</strain>
    </source>
</reference>
<protein>
    <submittedName>
        <fullName evidence="2">Uncharacterized protein</fullName>
    </submittedName>
</protein>
<sequence length="92" mass="10544">MAEIDTRTLLDKQGNPYFPHTDISCVNGLPDNLEDFADSDILGDISNMQNRLDNINNQISNLSAIYEEISQIKQDIYTMKLQINDLQQQIQK</sequence>
<evidence type="ECO:0000313" key="2">
    <source>
        <dbReference type="EMBL" id="GEP81399.1"/>
    </source>
</evidence>
<keyword evidence="1" id="KW-0175">Coiled coil</keyword>
<evidence type="ECO:0000313" key="3">
    <source>
        <dbReference type="Proteomes" id="UP000321040"/>
    </source>
</evidence>
<proteinExistence type="predicted"/>